<dbReference type="Pfam" id="PF10545">
    <property type="entry name" value="MADF_DNA_bdg"/>
    <property type="match status" value="1"/>
</dbReference>
<gene>
    <name evidence="2" type="ORF">KUF71_021716</name>
</gene>
<protein>
    <submittedName>
        <fullName evidence="2">Transcription factor Adf-1</fullName>
    </submittedName>
</protein>
<evidence type="ECO:0000259" key="1">
    <source>
        <dbReference type="PROSITE" id="PS51029"/>
    </source>
</evidence>
<proteinExistence type="predicted"/>
<dbReference type="Proteomes" id="UP001219518">
    <property type="component" value="Unassembled WGS sequence"/>
</dbReference>
<dbReference type="GO" id="GO:0006357">
    <property type="term" value="P:regulation of transcription by RNA polymerase II"/>
    <property type="evidence" value="ECO:0007669"/>
    <property type="project" value="TreeGrafter"/>
</dbReference>
<dbReference type="SMART" id="SM00595">
    <property type="entry name" value="MADF"/>
    <property type="match status" value="1"/>
</dbReference>
<dbReference type="PANTHER" id="PTHR12243">
    <property type="entry name" value="MADF DOMAIN TRANSCRIPTION FACTOR"/>
    <property type="match status" value="1"/>
</dbReference>
<dbReference type="InterPro" id="IPR006578">
    <property type="entry name" value="MADF-dom"/>
</dbReference>
<evidence type="ECO:0000313" key="2">
    <source>
        <dbReference type="EMBL" id="KAK3912145.1"/>
    </source>
</evidence>
<dbReference type="AlphaFoldDB" id="A0AAE1GZH3"/>
<accession>A0AAE1GZH3</accession>
<keyword evidence="3" id="KW-1185">Reference proteome</keyword>
<reference evidence="2" key="2">
    <citation type="journal article" date="2023" name="BMC Genomics">
        <title>Pest status, molecular evolution, and epigenetic factors derived from the genome assembly of Frankliniella fusca, a thysanopteran phytovirus vector.</title>
        <authorList>
            <person name="Catto M.A."/>
            <person name="Labadie P.E."/>
            <person name="Jacobson A.L."/>
            <person name="Kennedy G.G."/>
            <person name="Srinivasan R."/>
            <person name="Hunt B.G."/>
        </authorList>
    </citation>
    <scope>NUCLEOTIDE SEQUENCE</scope>
    <source>
        <strain evidence="2">PL_HMW_Pooled</strain>
    </source>
</reference>
<dbReference type="PROSITE" id="PS51029">
    <property type="entry name" value="MADF"/>
    <property type="match status" value="1"/>
</dbReference>
<dbReference type="GO" id="GO:0005634">
    <property type="term" value="C:nucleus"/>
    <property type="evidence" value="ECO:0007669"/>
    <property type="project" value="TreeGrafter"/>
</dbReference>
<dbReference type="GO" id="GO:0005667">
    <property type="term" value="C:transcription regulator complex"/>
    <property type="evidence" value="ECO:0007669"/>
    <property type="project" value="TreeGrafter"/>
</dbReference>
<sequence length="273" mass="30781">MPPKLKIWTSELEFQLIHEVRSRPILWDISLADYRRNDLKEVHWEEVANKLGHNISSEVAKKRFINMRDTFMENNKKVKESKRSGTGAENIYKPKWPLFQSLTFLLKTVEQAESISNLNIAECNTTVTDSVGSTSSSFTIPPLDIIYDENSQAFMLVPETQSQSTVPVETPASEATGSCFSSSPDFVRPSSAPPVCDNDTPGLYKKRGIKRAKDTPLSEEALKLMHKVVNEPVAPPVEDAAEKFGAFVASKLREMDQERRNICESKIVKVLYE</sequence>
<evidence type="ECO:0000313" key="3">
    <source>
        <dbReference type="Proteomes" id="UP001219518"/>
    </source>
</evidence>
<dbReference type="EMBL" id="JAHWGI010000292">
    <property type="protein sequence ID" value="KAK3912145.1"/>
    <property type="molecule type" value="Genomic_DNA"/>
</dbReference>
<feature type="domain" description="MADF" evidence="1">
    <location>
        <begin position="15"/>
        <end position="110"/>
    </location>
</feature>
<dbReference type="InterPro" id="IPR039353">
    <property type="entry name" value="TF_Adf1"/>
</dbReference>
<reference evidence="2" key="1">
    <citation type="submission" date="2021-07" db="EMBL/GenBank/DDBJ databases">
        <authorList>
            <person name="Catto M.A."/>
            <person name="Jacobson A."/>
            <person name="Kennedy G."/>
            <person name="Labadie P."/>
            <person name="Hunt B.G."/>
            <person name="Srinivasan R."/>
        </authorList>
    </citation>
    <scope>NUCLEOTIDE SEQUENCE</scope>
    <source>
        <strain evidence="2">PL_HMW_Pooled</strain>
        <tissue evidence="2">Head</tissue>
    </source>
</reference>
<name>A0AAE1GZH3_9NEOP</name>
<dbReference type="PANTHER" id="PTHR12243:SF67">
    <property type="entry name" value="COREPRESSOR OF PANGOLIN, ISOFORM A-RELATED"/>
    <property type="match status" value="1"/>
</dbReference>
<organism evidence="2 3">
    <name type="scientific">Frankliniella fusca</name>
    <dbReference type="NCBI Taxonomy" id="407009"/>
    <lineage>
        <taxon>Eukaryota</taxon>
        <taxon>Metazoa</taxon>
        <taxon>Ecdysozoa</taxon>
        <taxon>Arthropoda</taxon>
        <taxon>Hexapoda</taxon>
        <taxon>Insecta</taxon>
        <taxon>Pterygota</taxon>
        <taxon>Neoptera</taxon>
        <taxon>Paraneoptera</taxon>
        <taxon>Thysanoptera</taxon>
        <taxon>Terebrantia</taxon>
        <taxon>Thripoidea</taxon>
        <taxon>Thripidae</taxon>
        <taxon>Frankliniella</taxon>
    </lineage>
</organism>
<comment type="caution">
    <text evidence="2">The sequence shown here is derived from an EMBL/GenBank/DDBJ whole genome shotgun (WGS) entry which is preliminary data.</text>
</comment>